<keyword evidence="3" id="KW-0800">Toxin</keyword>
<keyword evidence="2" id="KW-0964">Secreted</keyword>
<feature type="signal peptide" evidence="7">
    <location>
        <begin position="1"/>
        <end position="18"/>
    </location>
</feature>
<evidence type="ECO:0008006" key="9">
    <source>
        <dbReference type="Google" id="ProtNLM"/>
    </source>
</evidence>
<dbReference type="InterPro" id="IPR005657">
    <property type="entry name" value="Triabi/Procalin"/>
</dbReference>
<sequence length="181" mass="21238">MKTIIVVTFIGILTYAFAEEPSSNKTCCYKPMENFDSTRYLQMTPLYLTHAKYGIDSTDCQVFKFTTESNGQVNTNIYGYYKERRVLYYYEAVCNSKEESIKTGEYYADCKMVNDTYYTEPLKPFQLYMSVIDTDYQNYAALYTCYSELNYFEDNFEVFQKNPGACDDPVKETLKKRGMEL</sequence>
<dbReference type="GO" id="GO:0005576">
    <property type="term" value="C:extracellular region"/>
    <property type="evidence" value="ECO:0007669"/>
    <property type="project" value="UniProtKB-SubCell"/>
</dbReference>
<dbReference type="Pfam" id="PF03973">
    <property type="entry name" value="Triabin"/>
    <property type="match status" value="1"/>
</dbReference>
<reference evidence="8" key="1">
    <citation type="journal article" date="2010" name="Infect. Genet. Evol.">
        <title>A repertoire of the dominant transcripts from the salivary glands of the blood-sucking bug, Triatoma dimidiata, a vector of Chagas disease.</title>
        <authorList>
            <person name="Kato H."/>
            <person name="Jochim R.C."/>
            <person name="Gomez E.A."/>
            <person name="Sakoda R."/>
            <person name="Iwata H."/>
            <person name="Valenzuela J.G."/>
            <person name="Hashiguchi Y."/>
        </authorList>
    </citation>
    <scope>NUCLEOTIDE SEQUENCE</scope>
    <source>
        <tissue evidence="8">Salivary gland</tissue>
    </source>
</reference>
<evidence type="ECO:0000256" key="4">
    <source>
        <dbReference type="ARBA" id="ARBA00022729"/>
    </source>
</evidence>
<evidence type="ECO:0000313" key="8">
    <source>
        <dbReference type="EMBL" id="BAI50853.1"/>
    </source>
</evidence>
<evidence type="ECO:0000256" key="6">
    <source>
        <dbReference type="ARBA" id="ARBA00034121"/>
    </source>
</evidence>
<keyword evidence="4 7" id="KW-0732">Signal</keyword>
<proteinExistence type="evidence at transcript level"/>
<dbReference type="SUPFAM" id="SSF50814">
    <property type="entry name" value="Lipocalins"/>
    <property type="match status" value="1"/>
</dbReference>
<dbReference type="InterPro" id="IPR012674">
    <property type="entry name" value="Calycin"/>
</dbReference>
<evidence type="ECO:0000256" key="1">
    <source>
        <dbReference type="ARBA" id="ARBA00004613"/>
    </source>
</evidence>
<dbReference type="AlphaFoldDB" id="D1MWF2"/>
<evidence type="ECO:0000256" key="5">
    <source>
        <dbReference type="ARBA" id="ARBA00023240"/>
    </source>
</evidence>
<comment type="similarity">
    <text evidence="6">Belongs to the calycin superfamily. Triabin family.</text>
</comment>
<dbReference type="EMBL" id="AB470403">
    <property type="protein sequence ID" value="BAI50853.1"/>
    <property type="molecule type" value="mRNA"/>
</dbReference>
<evidence type="ECO:0000256" key="7">
    <source>
        <dbReference type="SAM" id="SignalP"/>
    </source>
</evidence>
<keyword evidence="5" id="KW-1199">Hemostasis impairing toxin</keyword>
<accession>D1MWF2</accession>
<name>D1MWF2_TRIDM</name>
<dbReference type="GO" id="GO:0030682">
    <property type="term" value="P:symbiont-mediated perturbation of host defenses"/>
    <property type="evidence" value="ECO:0007669"/>
    <property type="project" value="InterPro"/>
</dbReference>
<feature type="chain" id="PRO_5003024734" description="Triabin" evidence="7">
    <location>
        <begin position="19"/>
        <end position="181"/>
    </location>
</feature>
<evidence type="ECO:0000256" key="2">
    <source>
        <dbReference type="ARBA" id="ARBA00022525"/>
    </source>
</evidence>
<comment type="subcellular location">
    <subcellularLocation>
        <location evidence="1">Secreted</location>
    </subcellularLocation>
</comment>
<protein>
    <recommendedName>
        <fullName evidence="9">Triabin</fullName>
    </recommendedName>
</protein>
<evidence type="ECO:0000256" key="3">
    <source>
        <dbReference type="ARBA" id="ARBA00022656"/>
    </source>
</evidence>
<organism evidence="8">
    <name type="scientific">Triatoma dimidiata</name>
    <name type="common">Kissing bug</name>
    <name type="synonym">Meccus dimidiatus</name>
    <dbReference type="NCBI Taxonomy" id="72491"/>
    <lineage>
        <taxon>Eukaryota</taxon>
        <taxon>Metazoa</taxon>
        <taxon>Ecdysozoa</taxon>
        <taxon>Arthropoda</taxon>
        <taxon>Hexapoda</taxon>
        <taxon>Insecta</taxon>
        <taxon>Pterygota</taxon>
        <taxon>Neoptera</taxon>
        <taxon>Paraneoptera</taxon>
        <taxon>Hemiptera</taxon>
        <taxon>Heteroptera</taxon>
        <taxon>Panheteroptera</taxon>
        <taxon>Cimicomorpha</taxon>
        <taxon>Reduviidae</taxon>
        <taxon>Triatominae</taxon>
        <taxon>Triatoma</taxon>
    </lineage>
</organism>
<dbReference type="CDD" id="cd19423">
    <property type="entry name" value="lipocalin_LTBP1-like"/>
    <property type="match status" value="1"/>
</dbReference>
<dbReference type="Gene3D" id="2.40.128.20">
    <property type="match status" value="1"/>
</dbReference>
<dbReference type="GO" id="GO:0090729">
    <property type="term" value="F:toxin activity"/>
    <property type="evidence" value="ECO:0007669"/>
    <property type="project" value="UniProtKB-KW"/>
</dbReference>